<evidence type="ECO:0000313" key="2">
    <source>
        <dbReference type="Proteomes" id="UP000593601"/>
    </source>
</evidence>
<dbReference type="KEGG" id="bliq:INP51_12435"/>
<name>A0A7M2RHI2_9FIRM</name>
<dbReference type="EMBL" id="CP063304">
    <property type="protein sequence ID" value="QOV18800.1"/>
    <property type="molecule type" value="Genomic_DNA"/>
</dbReference>
<dbReference type="AlphaFoldDB" id="A0A7M2RHI2"/>
<gene>
    <name evidence="1" type="ORF">INP51_12435</name>
</gene>
<evidence type="ECO:0000313" key="1">
    <source>
        <dbReference type="EMBL" id="QOV18800.1"/>
    </source>
</evidence>
<evidence type="ECO:0008006" key="3">
    <source>
        <dbReference type="Google" id="ProtNLM"/>
    </source>
</evidence>
<proteinExistence type="predicted"/>
<organism evidence="1 2">
    <name type="scientific">Blautia liquoris</name>
    <dbReference type="NCBI Taxonomy" id="2779518"/>
    <lineage>
        <taxon>Bacteria</taxon>
        <taxon>Bacillati</taxon>
        <taxon>Bacillota</taxon>
        <taxon>Clostridia</taxon>
        <taxon>Lachnospirales</taxon>
        <taxon>Lachnospiraceae</taxon>
        <taxon>Blautia</taxon>
    </lineage>
</organism>
<sequence>MKDYYIVRNEDIDVEYDVDGFYMEEVLAGSYDGGIRNYKCFLKANSETRPQLYQNETVVYIFGKGRGYVTNSQEAHNITELSFYVPDFDHDSFTIHATDDMEFIMSVVEMNQWDREKFEHSHIHLPFFRKYTDGQIYDQDCKGMNTTSWLIIGAGQLGRVLMGVVRAVGEGTDEKGHPAVAQWNYSVGKSEFNLSIDHQAPIVQKGGDFSFVPAGPDHSLVADSGNEVFYVWYEHYTRERDFMITLAKDEKLIDVLKH</sequence>
<reference evidence="1 2" key="1">
    <citation type="submission" date="2020-10" db="EMBL/GenBank/DDBJ databases">
        <title>Blautia liquoris sp.nov., isolated from the mud in a fermentation cellar used for the production of Chinese strong-flavoured liquor.</title>
        <authorList>
            <person name="Lu L."/>
        </authorList>
    </citation>
    <scope>NUCLEOTIDE SEQUENCE [LARGE SCALE GENOMIC DNA]</scope>
    <source>
        <strain evidence="1 2">LZLJ-3</strain>
    </source>
</reference>
<dbReference type="Proteomes" id="UP000593601">
    <property type="component" value="Chromosome"/>
</dbReference>
<protein>
    <recommendedName>
        <fullName evidence="3">Cupin domain protein</fullName>
    </recommendedName>
</protein>
<accession>A0A7M2RHI2</accession>
<dbReference type="RefSeq" id="WP_193735162.1">
    <property type="nucleotide sequence ID" value="NZ_CP063304.1"/>
</dbReference>
<keyword evidence="2" id="KW-1185">Reference proteome</keyword>